<accession>A0A972VYG8</accession>
<evidence type="ECO:0000313" key="1">
    <source>
        <dbReference type="EMBL" id="NQV66634.1"/>
    </source>
</evidence>
<protein>
    <submittedName>
        <fullName evidence="1">Uncharacterized protein</fullName>
    </submittedName>
</protein>
<organism evidence="1 2">
    <name type="scientific">SAR86 cluster bacterium</name>
    <dbReference type="NCBI Taxonomy" id="2030880"/>
    <lineage>
        <taxon>Bacteria</taxon>
        <taxon>Pseudomonadati</taxon>
        <taxon>Pseudomonadota</taxon>
        <taxon>Gammaproteobacteria</taxon>
        <taxon>SAR86 cluster</taxon>
    </lineage>
</organism>
<dbReference type="EMBL" id="JABMOJ010000550">
    <property type="protein sequence ID" value="NQV66634.1"/>
    <property type="molecule type" value="Genomic_DNA"/>
</dbReference>
<gene>
    <name evidence="1" type="ORF">HQ497_14850</name>
</gene>
<dbReference type="AlphaFoldDB" id="A0A972VYG8"/>
<reference evidence="1" key="1">
    <citation type="submission" date="2020-05" db="EMBL/GenBank/DDBJ databases">
        <title>Sulfur intermediates as new biogeochemical hubs in an aquatic model microbial ecosystem.</title>
        <authorList>
            <person name="Vigneron A."/>
        </authorList>
    </citation>
    <scope>NUCLEOTIDE SEQUENCE</scope>
    <source>
        <strain evidence="1">Bin.250</strain>
    </source>
</reference>
<sequence>MNLNGLSGFAMSTIEKAKVACSFDNFLQDIYAPAPDERQIKFKEMVGDGMLHALRFRNGKAMSMKSAYRTHVVIKPQQHCSGLCNFAMRGNEGFADSDETLVSLVNAESIEKLKVHKAAGERNTVTRKVHFS</sequence>
<comment type="caution">
    <text evidence="1">The sequence shown here is derived from an EMBL/GenBank/DDBJ whole genome shotgun (WGS) entry which is preliminary data.</text>
</comment>
<name>A0A972VYG8_9GAMM</name>
<proteinExistence type="predicted"/>
<evidence type="ECO:0000313" key="2">
    <source>
        <dbReference type="Proteomes" id="UP000754644"/>
    </source>
</evidence>
<dbReference type="Proteomes" id="UP000754644">
    <property type="component" value="Unassembled WGS sequence"/>
</dbReference>